<dbReference type="GO" id="GO:0016020">
    <property type="term" value="C:membrane"/>
    <property type="evidence" value="ECO:0007669"/>
    <property type="project" value="UniProtKB-SubCell"/>
</dbReference>
<dbReference type="Pfam" id="PF00170">
    <property type="entry name" value="bZIP_1"/>
    <property type="match status" value="1"/>
</dbReference>
<evidence type="ECO:0000256" key="6">
    <source>
        <dbReference type="SAM" id="Coils"/>
    </source>
</evidence>
<dbReference type="SUPFAM" id="SSF57959">
    <property type="entry name" value="Leucine zipper domain"/>
    <property type="match status" value="1"/>
</dbReference>
<keyword evidence="3" id="KW-0238">DNA-binding</keyword>
<feature type="coiled-coil region" evidence="6">
    <location>
        <begin position="112"/>
        <end position="146"/>
    </location>
</feature>
<dbReference type="EMBL" id="PJQM01004222">
    <property type="protein sequence ID" value="RCH85242.1"/>
    <property type="molecule type" value="Genomic_DNA"/>
</dbReference>
<dbReference type="GO" id="GO:0005634">
    <property type="term" value="C:nucleus"/>
    <property type="evidence" value="ECO:0007669"/>
    <property type="project" value="TreeGrafter"/>
</dbReference>
<dbReference type="GO" id="GO:0000981">
    <property type="term" value="F:DNA-binding transcription factor activity, RNA polymerase II-specific"/>
    <property type="evidence" value="ECO:0007669"/>
    <property type="project" value="TreeGrafter"/>
</dbReference>
<dbReference type="GO" id="GO:0030968">
    <property type="term" value="P:endoplasmic reticulum unfolded protein response"/>
    <property type="evidence" value="ECO:0007669"/>
    <property type="project" value="TreeGrafter"/>
</dbReference>
<dbReference type="STRING" id="4846.A0A367J5M2"/>
<keyword evidence="10" id="KW-1185">Reference proteome</keyword>
<keyword evidence="6" id="KW-0175">Coiled coil</keyword>
<dbReference type="InterPro" id="IPR051882">
    <property type="entry name" value="ATF_bZIP_TF"/>
</dbReference>
<evidence type="ECO:0000256" key="4">
    <source>
        <dbReference type="ARBA" id="ARBA00023163"/>
    </source>
</evidence>
<dbReference type="InterPro" id="IPR004827">
    <property type="entry name" value="bZIP"/>
</dbReference>
<organism evidence="9 10">
    <name type="scientific">Rhizopus stolonifer</name>
    <name type="common">Rhizopus nigricans</name>
    <dbReference type="NCBI Taxonomy" id="4846"/>
    <lineage>
        <taxon>Eukaryota</taxon>
        <taxon>Fungi</taxon>
        <taxon>Fungi incertae sedis</taxon>
        <taxon>Mucoromycota</taxon>
        <taxon>Mucoromycotina</taxon>
        <taxon>Mucoromycetes</taxon>
        <taxon>Mucorales</taxon>
        <taxon>Mucorineae</taxon>
        <taxon>Rhizopodaceae</taxon>
        <taxon>Rhizopus</taxon>
    </lineage>
</organism>
<dbReference type="PANTHER" id="PTHR46164:SF3">
    <property type="entry name" value="ATF6, ISOFORM C"/>
    <property type="match status" value="1"/>
</dbReference>
<accession>A0A367J5M2</accession>
<comment type="caution">
    <text evidence="9">The sequence shown here is derived from an EMBL/GenBank/DDBJ whole genome shotgun (WGS) entry which is preliminary data.</text>
</comment>
<dbReference type="Proteomes" id="UP000253551">
    <property type="component" value="Unassembled WGS sequence"/>
</dbReference>
<evidence type="ECO:0000256" key="2">
    <source>
        <dbReference type="ARBA" id="ARBA00023015"/>
    </source>
</evidence>
<keyword evidence="4" id="KW-0804">Transcription</keyword>
<gene>
    <name evidence="9" type="ORF">CU098_005294</name>
</gene>
<evidence type="ECO:0000313" key="9">
    <source>
        <dbReference type="EMBL" id="RCH85242.1"/>
    </source>
</evidence>
<proteinExistence type="predicted"/>
<comment type="subcellular location">
    <subcellularLocation>
        <location evidence="1">Membrane</location>
        <topology evidence="1">Single-pass membrane protein</topology>
    </subcellularLocation>
</comment>
<sequence length="201" mass="23333">MSNERDDLLMSYLDEDYMSTTSQFSWNQFQDIDAHYFPLVNLFQAIDVSQLTQAVKPNRGRKKRDDSPCVKPLVPILPAGKITPEKEDQMKKEASKRQERLIKNRAAALLSRKRKRDHMNFLEEEKSSLSNENLALKESINLLEKENLVLKGILKSDNKKNYDNGMILMIILYFFALFIPLISTTQTSNIVFKKKAKKFVN</sequence>
<keyword evidence="7" id="KW-0812">Transmembrane</keyword>
<dbReference type="PROSITE" id="PS50217">
    <property type="entry name" value="BZIP"/>
    <property type="match status" value="1"/>
</dbReference>
<evidence type="ECO:0000256" key="3">
    <source>
        <dbReference type="ARBA" id="ARBA00023125"/>
    </source>
</evidence>
<dbReference type="OrthoDB" id="2274082at2759"/>
<dbReference type="AlphaFoldDB" id="A0A367J5M2"/>
<keyword evidence="7" id="KW-0472">Membrane</keyword>
<dbReference type="SMART" id="SM00338">
    <property type="entry name" value="BRLZ"/>
    <property type="match status" value="1"/>
</dbReference>
<keyword evidence="7" id="KW-1133">Transmembrane helix</keyword>
<name>A0A367J5M2_RHIST</name>
<dbReference type="InterPro" id="IPR046347">
    <property type="entry name" value="bZIP_sf"/>
</dbReference>
<dbReference type="GO" id="GO:0000978">
    <property type="term" value="F:RNA polymerase II cis-regulatory region sequence-specific DNA binding"/>
    <property type="evidence" value="ECO:0007669"/>
    <property type="project" value="TreeGrafter"/>
</dbReference>
<reference evidence="9 10" key="1">
    <citation type="journal article" date="2018" name="G3 (Bethesda)">
        <title>Phylogenetic and Phylogenomic Definition of Rhizopus Species.</title>
        <authorList>
            <person name="Gryganskyi A.P."/>
            <person name="Golan J."/>
            <person name="Dolatabadi S."/>
            <person name="Mondo S."/>
            <person name="Robb S."/>
            <person name="Idnurm A."/>
            <person name="Muszewska A."/>
            <person name="Steczkiewicz K."/>
            <person name="Masonjones S."/>
            <person name="Liao H.L."/>
            <person name="Gajdeczka M.T."/>
            <person name="Anike F."/>
            <person name="Vuek A."/>
            <person name="Anishchenko I.M."/>
            <person name="Voigt K."/>
            <person name="de Hoog G.S."/>
            <person name="Smith M.E."/>
            <person name="Heitman J."/>
            <person name="Vilgalys R."/>
            <person name="Stajich J.E."/>
        </authorList>
    </citation>
    <scope>NUCLEOTIDE SEQUENCE [LARGE SCALE GENOMIC DNA]</scope>
    <source>
        <strain evidence="9 10">LSU 92-RS-03</strain>
    </source>
</reference>
<keyword evidence="5" id="KW-0539">Nucleus</keyword>
<evidence type="ECO:0000256" key="1">
    <source>
        <dbReference type="ARBA" id="ARBA00004167"/>
    </source>
</evidence>
<keyword evidence="2" id="KW-0805">Transcription regulation</keyword>
<dbReference type="CDD" id="cd14812">
    <property type="entry name" value="bZIP_u3"/>
    <property type="match status" value="1"/>
</dbReference>
<evidence type="ECO:0000259" key="8">
    <source>
        <dbReference type="PROSITE" id="PS50217"/>
    </source>
</evidence>
<evidence type="ECO:0000313" key="10">
    <source>
        <dbReference type="Proteomes" id="UP000253551"/>
    </source>
</evidence>
<protein>
    <recommendedName>
        <fullName evidence="8">BZIP domain-containing protein</fullName>
    </recommendedName>
</protein>
<dbReference type="Gene3D" id="1.20.5.170">
    <property type="match status" value="1"/>
</dbReference>
<evidence type="ECO:0000256" key="5">
    <source>
        <dbReference type="ARBA" id="ARBA00023242"/>
    </source>
</evidence>
<evidence type="ECO:0000256" key="7">
    <source>
        <dbReference type="SAM" id="Phobius"/>
    </source>
</evidence>
<dbReference type="PANTHER" id="PTHR46164">
    <property type="entry name" value="ATF6, ISOFORM C"/>
    <property type="match status" value="1"/>
</dbReference>
<feature type="domain" description="BZIP" evidence="8">
    <location>
        <begin position="94"/>
        <end position="157"/>
    </location>
</feature>
<feature type="transmembrane region" description="Helical" evidence="7">
    <location>
        <begin position="165"/>
        <end position="183"/>
    </location>
</feature>